<proteinExistence type="predicted"/>
<keyword evidence="4" id="KW-1185">Reference proteome</keyword>
<feature type="chain" id="PRO_5013242646" evidence="2">
    <location>
        <begin position="18"/>
        <end position="582"/>
    </location>
</feature>
<dbReference type="AlphaFoldDB" id="A0A2C5YU73"/>
<feature type="region of interest" description="Disordered" evidence="1">
    <location>
        <begin position="205"/>
        <end position="226"/>
    </location>
</feature>
<evidence type="ECO:0000313" key="4">
    <source>
        <dbReference type="Proteomes" id="UP000226431"/>
    </source>
</evidence>
<evidence type="ECO:0000256" key="1">
    <source>
        <dbReference type="SAM" id="MobiDB-lite"/>
    </source>
</evidence>
<feature type="signal peptide" evidence="2">
    <location>
        <begin position="1"/>
        <end position="17"/>
    </location>
</feature>
<name>A0A2C5YU73_9HYPO</name>
<sequence>MQKKLLILTLYGATATAQSNQLRPWIFTPEQPRCKTFLENCIGTVKYCNSFVNRKSPYSSPEDCFQQREDKRWKLPDAPCHEWTERCVGTQRWCESMGRAPYKSHEACFLEREDKLWLFPREDCFEKTEECVGTQEWCLSMDRWDAAYESPEACFEDRERSSSQPPRIDCQEFTESCIGTEVWCRSMGRWDSPYTSPGACFRDRARKPKSTSCQDSDNCDQRVSTPEPEKKLKPWIAPGIECQDVEESCVGTEVWCSRTQYMAIRQLCFTAREEAPWLPADTQDCRDVNEACVGTDKWCETDRARFIYGSAKSCLSVRQPPPPSWQHPQLEECKDNGQKDCEGTELYCGRFSRLEDRLRCFAAHQKAPFSIVHSSACEQNPTDELCNGTANWCRQKPALQLYGSEENCRKFRGKKPDEQKWQPKANNCTEPNESCLGTEHICNSFSQDDLRTDCFSARETPPILPPDRASCLGNRRADESCLGTYVWCADRFRQAGYLSARECFEIRQWSFGDFETQLRDGLLASLDGLFTKVLVNMTAETSPKTAKVQFGKVLRVVRENGNASTALAAGRALSRYQAFEVR</sequence>
<accession>A0A2C5YU73</accession>
<comment type="caution">
    <text evidence="3">The sequence shown here is derived from an EMBL/GenBank/DDBJ whole genome shotgun (WGS) entry which is preliminary data.</text>
</comment>
<feature type="compositionally biased region" description="Polar residues" evidence="1">
    <location>
        <begin position="210"/>
        <end position="224"/>
    </location>
</feature>
<dbReference type="EMBL" id="NJES01000623">
    <property type="protein sequence ID" value="PHH70461.1"/>
    <property type="molecule type" value="Genomic_DNA"/>
</dbReference>
<keyword evidence="2" id="KW-0732">Signal</keyword>
<gene>
    <name evidence="3" type="ORF">CDD80_5998</name>
</gene>
<dbReference type="Proteomes" id="UP000226431">
    <property type="component" value="Unassembled WGS sequence"/>
</dbReference>
<organism evidence="3 4">
    <name type="scientific">Ophiocordyceps camponoti-rufipedis</name>
    <dbReference type="NCBI Taxonomy" id="2004952"/>
    <lineage>
        <taxon>Eukaryota</taxon>
        <taxon>Fungi</taxon>
        <taxon>Dikarya</taxon>
        <taxon>Ascomycota</taxon>
        <taxon>Pezizomycotina</taxon>
        <taxon>Sordariomycetes</taxon>
        <taxon>Hypocreomycetidae</taxon>
        <taxon>Hypocreales</taxon>
        <taxon>Ophiocordycipitaceae</taxon>
        <taxon>Ophiocordyceps</taxon>
    </lineage>
</organism>
<evidence type="ECO:0000313" key="3">
    <source>
        <dbReference type="EMBL" id="PHH70461.1"/>
    </source>
</evidence>
<dbReference type="STRING" id="2004952.A0A2C5YU73"/>
<evidence type="ECO:0000256" key="2">
    <source>
        <dbReference type="SAM" id="SignalP"/>
    </source>
</evidence>
<protein>
    <submittedName>
        <fullName evidence="3">Uncharacterized protein</fullName>
    </submittedName>
</protein>
<dbReference type="OrthoDB" id="4923992at2759"/>
<reference evidence="3 4" key="1">
    <citation type="submission" date="2017-06" db="EMBL/GenBank/DDBJ databases">
        <title>Ant-infecting Ophiocordyceps genomes reveal a high diversity of potential behavioral manipulation genes and a possible major role for enterotoxins.</title>
        <authorList>
            <person name="De Bekker C."/>
            <person name="Evans H.C."/>
            <person name="Brachmann A."/>
            <person name="Hughes D.P."/>
        </authorList>
    </citation>
    <scope>NUCLEOTIDE SEQUENCE [LARGE SCALE GENOMIC DNA]</scope>
    <source>
        <strain evidence="3 4">Map16</strain>
    </source>
</reference>